<dbReference type="InterPro" id="IPR005628">
    <property type="entry name" value="GspK"/>
</dbReference>
<evidence type="ECO:0000313" key="11">
    <source>
        <dbReference type="EMBL" id="SHI52989.1"/>
    </source>
</evidence>
<keyword evidence="8" id="KW-1133">Transmembrane helix</keyword>
<accession>A0A1M6BW56</accession>
<keyword evidence="12" id="KW-1185">Reference proteome</keyword>
<feature type="domain" description="T2SS protein K first SAM-like" evidence="10">
    <location>
        <begin position="126"/>
        <end position="226"/>
    </location>
</feature>
<dbReference type="Gene3D" id="3.30.1300.30">
    <property type="entry name" value="GSPII I/J protein-like"/>
    <property type="match status" value="1"/>
</dbReference>
<keyword evidence="9" id="KW-0472">Membrane</keyword>
<keyword evidence="5" id="KW-0997">Cell inner membrane</keyword>
<dbReference type="RefSeq" id="WP_073471818.1">
    <property type="nucleotide sequence ID" value="NZ_FQZU01000001.1"/>
</dbReference>
<evidence type="ECO:0000313" key="12">
    <source>
        <dbReference type="Proteomes" id="UP000183994"/>
    </source>
</evidence>
<evidence type="ECO:0000256" key="1">
    <source>
        <dbReference type="ARBA" id="ARBA00004533"/>
    </source>
</evidence>
<dbReference type="Pfam" id="PF21687">
    <property type="entry name" value="T2SSK_1st"/>
    <property type="match status" value="1"/>
</dbReference>
<evidence type="ECO:0000256" key="2">
    <source>
        <dbReference type="ARBA" id="ARBA00007246"/>
    </source>
</evidence>
<keyword evidence="3" id="KW-0813">Transport</keyword>
<dbReference type="AlphaFoldDB" id="A0A1M6BW56"/>
<protein>
    <submittedName>
        <fullName evidence="11">General secretion pathway protein K</fullName>
    </submittedName>
</protein>
<dbReference type="PANTHER" id="PTHR38831:SF2">
    <property type="entry name" value="TYPE II SECRETION SYSTEM PROTEIN K"/>
    <property type="match status" value="1"/>
</dbReference>
<keyword evidence="6" id="KW-0812">Transmembrane</keyword>
<evidence type="ECO:0000256" key="3">
    <source>
        <dbReference type="ARBA" id="ARBA00022448"/>
    </source>
</evidence>
<keyword evidence="4" id="KW-1003">Cell membrane</keyword>
<evidence type="ECO:0000256" key="4">
    <source>
        <dbReference type="ARBA" id="ARBA00022475"/>
    </source>
</evidence>
<proteinExistence type="inferred from homology"/>
<evidence type="ECO:0000256" key="5">
    <source>
        <dbReference type="ARBA" id="ARBA00022519"/>
    </source>
</evidence>
<evidence type="ECO:0000259" key="10">
    <source>
        <dbReference type="Pfam" id="PF21687"/>
    </source>
</evidence>
<evidence type="ECO:0000256" key="8">
    <source>
        <dbReference type="ARBA" id="ARBA00022989"/>
    </source>
</evidence>
<evidence type="ECO:0000256" key="7">
    <source>
        <dbReference type="ARBA" id="ARBA00022927"/>
    </source>
</evidence>
<evidence type="ECO:0000256" key="6">
    <source>
        <dbReference type="ARBA" id="ARBA00022692"/>
    </source>
</evidence>
<comment type="subcellular location">
    <subcellularLocation>
        <location evidence="1">Cell inner membrane</location>
    </subcellularLocation>
</comment>
<comment type="similarity">
    <text evidence="2">Belongs to the GSP K family.</text>
</comment>
<dbReference type="STRING" id="1121393.SAMN02745216_00087"/>
<reference evidence="12" key="1">
    <citation type="submission" date="2016-11" db="EMBL/GenBank/DDBJ databases">
        <authorList>
            <person name="Varghese N."/>
            <person name="Submissions S."/>
        </authorList>
    </citation>
    <scope>NUCLEOTIDE SEQUENCE [LARGE SCALE GENOMIC DNA]</scope>
    <source>
        <strain evidence="12">DSM 16219</strain>
    </source>
</reference>
<dbReference type="Proteomes" id="UP000183994">
    <property type="component" value="Unassembled WGS sequence"/>
</dbReference>
<name>A0A1M6BW56_9BACT</name>
<dbReference type="OrthoDB" id="5398238at2"/>
<keyword evidence="7" id="KW-0653">Protein transport</keyword>
<dbReference type="PANTHER" id="PTHR38831">
    <property type="entry name" value="TYPE II SECRETION SYSTEM PROTEIN K"/>
    <property type="match status" value="1"/>
</dbReference>
<dbReference type="PIRSF" id="PIRSF002786">
    <property type="entry name" value="XcpX"/>
    <property type="match status" value="1"/>
</dbReference>
<dbReference type="NCBIfam" id="NF037980">
    <property type="entry name" value="T2SS_GspK"/>
    <property type="match status" value="1"/>
</dbReference>
<gene>
    <name evidence="11" type="ORF">SAMN02745216_00087</name>
</gene>
<dbReference type="InterPro" id="IPR049031">
    <property type="entry name" value="T2SSK_SAM-like_1st"/>
</dbReference>
<organism evidence="11 12">
    <name type="scientific">Desulfatibacillum alkenivorans DSM 16219</name>
    <dbReference type="NCBI Taxonomy" id="1121393"/>
    <lineage>
        <taxon>Bacteria</taxon>
        <taxon>Pseudomonadati</taxon>
        <taxon>Thermodesulfobacteriota</taxon>
        <taxon>Desulfobacteria</taxon>
        <taxon>Desulfobacterales</taxon>
        <taxon>Desulfatibacillaceae</taxon>
        <taxon>Desulfatibacillum</taxon>
    </lineage>
</organism>
<dbReference type="EMBL" id="FQZU01000001">
    <property type="protein sequence ID" value="SHI52989.1"/>
    <property type="molecule type" value="Genomic_DNA"/>
</dbReference>
<dbReference type="GO" id="GO:0009306">
    <property type="term" value="P:protein secretion"/>
    <property type="evidence" value="ECO:0007669"/>
    <property type="project" value="InterPro"/>
</dbReference>
<dbReference type="InterPro" id="IPR038072">
    <property type="entry name" value="GspK_central_sf"/>
</dbReference>
<sequence>MVRLFSRIRAYFRRDEDGSQRGVALLMVLAVIALLVGVSAELHHRVRAAVFSTEASRQRRQLDWTARSGVALGMAMLVLDKKANTMDSIQDPWADPNEIAEMMLDFDISPESLKLEIKDLTGLIQINALVAPPSGQKFNAPQQELWDRFLRPIATLYDGLDLNATTDIINSMKDWMDNGDDEAITGLNGAESDYYLSLDPPYSARNSYFNSESELLRVKGMTQELFYGSEEIPGIAESFTVYGADPAKKNPVEYPGKINMGSAPLEVIRALMPVGSEDLAESILEYREEREEDYFLNPINDANWFLNAPGCADLEIDANLLTSVSDYFEITCTAKQQEFVKTVKAVVLRKKANNSQDYICEILAWQSL</sequence>
<dbReference type="Gene3D" id="1.10.40.60">
    <property type="entry name" value="EpsJ-like"/>
    <property type="match status" value="2"/>
</dbReference>
<dbReference type="GO" id="GO:0005886">
    <property type="term" value="C:plasma membrane"/>
    <property type="evidence" value="ECO:0007669"/>
    <property type="project" value="UniProtKB-SubCell"/>
</dbReference>
<dbReference type="SUPFAM" id="SSF158544">
    <property type="entry name" value="GspK insert domain-like"/>
    <property type="match status" value="1"/>
</dbReference>
<evidence type="ECO:0000256" key="9">
    <source>
        <dbReference type="ARBA" id="ARBA00023136"/>
    </source>
</evidence>